<protein>
    <submittedName>
        <fullName evidence="1">Uncharacterized protein</fullName>
    </submittedName>
</protein>
<proteinExistence type="predicted"/>
<name>A0A1E8PJG3_9BURK</name>
<accession>A0A1E8PJG3</accession>
<gene>
    <name evidence="1" type="ORF">BA896_021920</name>
</gene>
<organism evidence="1 2">
    <name type="scientific">Janthinobacterium lividum</name>
    <dbReference type="NCBI Taxonomy" id="29581"/>
    <lineage>
        <taxon>Bacteria</taxon>
        <taxon>Pseudomonadati</taxon>
        <taxon>Pseudomonadota</taxon>
        <taxon>Betaproteobacteria</taxon>
        <taxon>Burkholderiales</taxon>
        <taxon>Oxalobacteraceae</taxon>
        <taxon>Janthinobacterium</taxon>
    </lineage>
</organism>
<dbReference type="AlphaFoldDB" id="A0A1E8PJG3"/>
<reference evidence="1 2" key="1">
    <citation type="submission" date="2016-10" db="EMBL/GenBank/DDBJ databases">
        <title>Updated version of Genome Assembly of Janthinobacterium lividum ERGS5:01.</title>
        <authorList>
            <person name="Kumar R."/>
            <person name="Acharya V."/>
            <person name="Singh D."/>
        </authorList>
    </citation>
    <scope>NUCLEOTIDE SEQUENCE [LARGE SCALE GENOMIC DNA]</scope>
    <source>
        <strain evidence="1 2">ERGS5:01</strain>
    </source>
</reference>
<dbReference type="Proteomes" id="UP000092634">
    <property type="component" value="Unassembled WGS sequence"/>
</dbReference>
<comment type="caution">
    <text evidence="1">The sequence shown here is derived from an EMBL/GenBank/DDBJ whole genome shotgun (WGS) entry which is preliminary data.</text>
</comment>
<dbReference type="InterPro" id="IPR010982">
    <property type="entry name" value="Lambda_DNA-bd_dom_sf"/>
</dbReference>
<dbReference type="GO" id="GO:0003677">
    <property type="term" value="F:DNA binding"/>
    <property type="evidence" value="ECO:0007669"/>
    <property type="project" value="InterPro"/>
</dbReference>
<evidence type="ECO:0000313" key="1">
    <source>
        <dbReference type="EMBL" id="OFJ46413.1"/>
    </source>
</evidence>
<dbReference type="EMBL" id="MAQB02000014">
    <property type="protein sequence ID" value="OFJ46413.1"/>
    <property type="molecule type" value="Genomic_DNA"/>
</dbReference>
<dbReference type="SUPFAM" id="SSF47413">
    <property type="entry name" value="lambda repressor-like DNA-binding domains"/>
    <property type="match status" value="1"/>
</dbReference>
<sequence>MMNSETTILQQLLQQMHVPQAELAKYSGVSPATVSLAVRHNQYPKRDADALRRQFKSFFDARCVAPETIAAALGNKKAEVKVAPLTPACCKPRNNPPTRKKWTSPCYYKMKP</sequence>
<evidence type="ECO:0000313" key="2">
    <source>
        <dbReference type="Proteomes" id="UP000092634"/>
    </source>
</evidence>